<evidence type="ECO:0000313" key="8">
    <source>
        <dbReference type="EMBL" id="AKG43193.1"/>
    </source>
</evidence>
<dbReference type="KEGG" id="sxi:SXIM_18090"/>
<gene>
    <name evidence="8" type="ORF">SXIM_18090</name>
</gene>
<evidence type="ECO:0000256" key="5">
    <source>
        <dbReference type="SAM" id="MobiDB-lite"/>
    </source>
</evidence>
<feature type="region of interest" description="Disordered" evidence="5">
    <location>
        <begin position="240"/>
        <end position="280"/>
    </location>
</feature>
<dbReference type="RefSeq" id="WP_046723558.1">
    <property type="nucleotide sequence ID" value="NZ_CP009922.3"/>
</dbReference>
<evidence type="ECO:0000313" key="9">
    <source>
        <dbReference type="Proteomes" id="UP000034034"/>
    </source>
</evidence>
<keyword evidence="3 6" id="KW-1133">Transmembrane helix</keyword>
<dbReference type="STRING" id="408015.SXIM_18090"/>
<evidence type="ECO:0000259" key="7">
    <source>
        <dbReference type="Pfam" id="PF06271"/>
    </source>
</evidence>
<feature type="domain" description="RDD" evidence="7">
    <location>
        <begin position="19"/>
        <end position="144"/>
    </location>
</feature>
<reference evidence="8" key="1">
    <citation type="submission" date="2019-08" db="EMBL/GenBank/DDBJ databases">
        <title>Complete genome sequence of a mangrove-derived Streptomyces xiamenensis.</title>
        <authorList>
            <person name="Xu J."/>
        </authorList>
    </citation>
    <scope>NUCLEOTIDE SEQUENCE</scope>
    <source>
        <strain evidence="8">318</strain>
    </source>
</reference>
<comment type="subcellular location">
    <subcellularLocation>
        <location evidence="1">Membrane</location>
        <topology evidence="1">Multi-pass membrane protein</topology>
    </subcellularLocation>
</comment>
<name>A0A0F7FSS6_9ACTN</name>
<dbReference type="GO" id="GO:0016020">
    <property type="term" value="C:membrane"/>
    <property type="evidence" value="ECO:0007669"/>
    <property type="project" value="UniProtKB-SubCell"/>
</dbReference>
<proteinExistence type="predicted"/>
<dbReference type="HOGENOM" id="CLU_054176_0_0_11"/>
<keyword evidence="2 6" id="KW-0812">Transmembrane</keyword>
<protein>
    <submittedName>
        <fullName evidence="8">Integral membrane protein</fullName>
    </submittedName>
</protein>
<evidence type="ECO:0000256" key="2">
    <source>
        <dbReference type="ARBA" id="ARBA00022692"/>
    </source>
</evidence>
<organism evidence="8 9">
    <name type="scientific">Streptomyces xiamenensis</name>
    <dbReference type="NCBI Taxonomy" id="408015"/>
    <lineage>
        <taxon>Bacteria</taxon>
        <taxon>Bacillati</taxon>
        <taxon>Actinomycetota</taxon>
        <taxon>Actinomycetes</taxon>
        <taxon>Kitasatosporales</taxon>
        <taxon>Streptomycetaceae</taxon>
        <taxon>Streptomyces</taxon>
    </lineage>
</organism>
<dbReference type="Proteomes" id="UP000034034">
    <property type="component" value="Chromosome"/>
</dbReference>
<dbReference type="PANTHER" id="PTHR38480:SF1">
    <property type="entry name" value="SLR0254 PROTEIN"/>
    <property type="match status" value="1"/>
</dbReference>
<dbReference type="PATRIC" id="fig|408015.6.peg.1844"/>
<dbReference type="Pfam" id="PF06271">
    <property type="entry name" value="RDD"/>
    <property type="match status" value="1"/>
</dbReference>
<evidence type="ECO:0000256" key="6">
    <source>
        <dbReference type="SAM" id="Phobius"/>
    </source>
</evidence>
<dbReference type="AlphaFoldDB" id="A0A0F7FSS6"/>
<feature type="transmembrane region" description="Helical" evidence="6">
    <location>
        <begin position="51"/>
        <end position="75"/>
    </location>
</feature>
<evidence type="ECO:0000256" key="1">
    <source>
        <dbReference type="ARBA" id="ARBA00004141"/>
    </source>
</evidence>
<keyword evidence="9" id="KW-1185">Reference proteome</keyword>
<feature type="transmembrane region" description="Helical" evidence="6">
    <location>
        <begin position="23"/>
        <end position="45"/>
    </location>
</feature>
<feature type="transmembrane region" description="Helical" evidence="6">
    <location>
        <begin position="111"/>
        <end position="131"/>
    </location>
</feature>
<sequence>MSQLVTGDAVVLGLQPARVPTRALAIAIDALLIITGYLLISLLLLSAVVPLGFATAQAVQVALLILVLIGVPIAVETLTQGRSLGKLVLGLRVVRTDGGPVRFRHALVRGVIGFVEIIMTGGSVALIASLVSPQGRRLGDVFAGTLVVRERLPGRRTLPLPPPPPELAGQFTALDLSQVPDGLWLAVRQYLTRMGKMEPTAAWSMGQRLAGDVATRVGTPAPPGLHPAGYLSAVAAERRRRDSERVFGPGPAAASHVPPYAPAPVLTEQLPAPGGPTPPS</sequence>
<accession>A0A0F7FSS6</accession>
<evidence type="ECO:0000256" key="4">
    <source>
        <dbReference type="ARBA" id="ARBA00023136"/>
    </source>
</evidence>
<dbReference type="InterPro" id="IPR010432">
    <property type="entry name" value="RDD"/>
</dbReference>
<keyword evidence="4 6" id="KW-0472">Membrane</keyword>
<dbReference type="PANTHER" id="PTHR38480">
    <property type="entry name" value="SLR0254 PROTEIN"/>
    <property type="match status" value="1"/>
</dbReference>
<evidence type="ECO:0000256" key="3">
    <source>
        <dbReference type="ARBA" id="ARBA00022989"/>
    </source>
</evidence>
<dbReference type="EMBL" id="CP009922">
    <property type="protein sequence ID" value="AKG43193.1"/>
    <property type="molecule type" value="Genomic_DNA"/>
</dbReference>